<evidence type="ECO:0000256" key="2">
    <source>
        <dbReference type="ARBA" id="ARBA00007069"/>
    </source>
</evidence>
<evidence type="ECO:0000259" key="13">
    <source>
        <dbReference type="PROSITE" id="PS50928"/>
    </source>
</evidence>
<feature type="domain" description="ABC transmembrane type-1" evidence="13">
    <location>
        <begin position="19"/>
        <end position="198"/>
    </location>
</feature>
<dbReference type="PANTHER" id="PTHR30177">
    <property type="entry name" value="GLYCINE BETAINE/L-PROLINE TRANSPORT SYSTEM PERMEASE PROTEIN PROW"/>
    <property type="match status" value="1"/>
</dbReference>
<dbReference type="HOGENOM" id="CLU_038355_0_1_9"/>
<dbReference type="GO" id="GO:0043190">
    <property type="term" value="C:ATP-binding cassette (ABC) transporter complex"/>
    <property type="evidence" value="ECO:0007669"/>
    <property type="project" value="InterPro"/>
</dbReference>
<evidence type="ECO:0000256" key="12">
    <source>
        <dbReference type="RuleBase" id="RU363032"/>
    </source>
</evidence>
<dbReference type="SUPFAM" id="SSF161098">
    <property type="entry name" value="MetI-like"/>
    <property type="match status" value="1"/>
</dbReference>
<comment type="similarity">
    <text evidence="8">In the C-terminal section; belongs to the OsmX family.</text>
</comment>
<dbReference type="EMBL" id="CP009920">
    <property type="protein sequence ID" value="AJI21791.1"/>
    <property type="molecule type" value="Genomic_DNA"/>
</dbReference>
<dbReference type="Gene3D" id="1.10.3720.10">
    <property type="entry name" value="MetI-like"/>
    <property type="match status" value="1"/>
</dbReference>
<dbReference type="PANTHER" id="PTHR30177:SF4">
    <property type="entry name" value="OSMOPROTECTANT IMPORT PERMEASE PROTEIN OSMW"/>
    <property type="match status" value="1"/>
</dbReference>
<dbReference type="GeneID" id="93644322"/>
<keyword evidence="5" id="KW-0029">Amino-acid transport</keyword>
<dbReference type="Pfam" id="PF04069">
    <property type="entry name" value="OpuAC"/>
    <property type="match status" value="1"/>
</dbReference>
<dbReference type="GO" id="GO:0031460">
    <property type="term" value="P:glycine betaine transport"/>
    <property type="evidence" value="ECO:0007669"/>
    <property type="project" value="TreeGrafter"/>
</dbReference>
<feature type="transmembrane region" description="Helical" evidence="12">
    <location>
        <begin position="213"/>
        <end position="233"/>
    </location>
</feature>
<evidence type="ECO:0000256" key="1">
    <source>
        <dbReference type="ARBA" id="ARBA00004651"/>
    </source>
</evidence>
<gene>
    <name evidence="14" type="ORF">BG04_838</name>
</gene>
<sequence>MNALSTLLDQRGDALFQALLEHIQISVLALVIAVLISVPLGLYLTRHDRIAEPIIGVTAVLQTIPSLALLGLLIPLVGIGTFPAVIALFLYSLLPIVRNTYTGIKEVDPSLIEASKAMGMNSWRRLIKVELPLALPVIMAGIRTAMVLIIGTATIVALIGAGGLGSLILLGIDRSDNSLILLGAIPAALLALIFDGILRTIEHSAKEGSKKRSFIMIIVLILILVSPFAAMSATKPDLVIGGKIGAEQDILINMYKELIEDQTDMKVNLRSSLGKTVFVFEALRNKEIDLYPEYTGTAIVTHLKEQPDSKDETEVYKQAKEEFQKKFGLVYLDPMKFNNTYTLTVTKEFAKENNLTTISDLANATDKVKAGFTLEFKDREDGYVGIQKEYGLTFPNIKTMEPKLRYRAVEKGDINMLDAYATDPEIKQFGLKVLKDDQQLFPPYQGAPVLREDTLKEHPELKKILNQLGGKISDEEMREMNYQVNAKGKTAEEVAHQFLVKKGLIRE</sequence>
<dbReference type="InterPro" id="IPR058089">
    <property type="entry name" value="EgtUBC_SBD"/>
</dbReference>
<dbReference type="InterPro" id="IPR007210">
    <property type="entry name" value="ABC_Gly_betaine_transp_sub-bd"/>
</dbReference>
<evidence type="ECO:0000256" key="7">
    <source>
        <dbReference type="ARBA" id="ARBA00023136"/>
    </source>
</evidence>
<organism evidence="14 15">
    <name type="scientific">Priestia megaterium (strain ATCC 14581 / DSM 32 / CCUG 1817 / JCM 2506 / NBRC 15308 / NCIMB 9376 / NCTC 10342 / NRRL B-14308 / VKM B-512 / Ford 19)</name>
    <name type="common">Bacillus megaterium</name>
    <dbReference type="NCBI Taxonomy" id="1348623"/>
    <lineage>
        <taxon>Bacteria</taxon>
        <taxon>Bacillati</taxon>
        <taxon>Bacillota</taxon>
        <taxon>Bacilli</taxon>
        <taxon>Bacillales</taxon>
        <taxon>Bacillaceae</taxon>
        <taxon>Priestia</taxon>
    </lineage>
</organism>
<feature type="transmembrane region" description="Helical" evidence="12">
    <location>
        <begin position="23"/>
        <end position="42"/>
    </location>
</feature>
<comment type="subunit">
    <text evidence="10">The complex is probably composed of at least an ATP-binding protein (EgtUA) and a transmembrane protein (EgtUBC).</text>
</comment>
<dbReference type="InterPro" id="IPR035906">
    <property type="entry name" value="MetI-like_sf"/>
</dbReference>
<feature type="transmembrane region" description="Helical" evidence="12">
    <location>
        <begin position="145"/>
        <end position="172"/>
    </location>
</feature>
<evidence type="ECO:0000313" key="15">
    <source>
        <dbReference type="Proteomes" id="UP000031829"/>
    </source>
</evidence>
<evidence type="ECO:0000256" key="9">
    <source>
        <dbReference type="ARBA" id="ARBA00035652"/>
    </source>
</evidence>
<evidence type="ECO:0000256" key="4">
    <source>
        <dbReference type="ARBA" id="ARBA00022692"/>
    </source>
</evidence>
<protein>
    <recommendedName>
        <fullName evidence="11">Probable ergothioneine transporter EgtUBC</fullName>
    </recommendedName>
</protein>
<keyword evidence="6 12" id="KW-1133">Transmembrane helix</keyword>
<keyword evidence="3 12" id="KW-0813">Transport</keyword>
<dbReference type="Proteomes" id="UP000031829">
    <property type="component" value="Chromosome"/>
</dbReference>
<evidence type="ECO:0000256" key="6">
    <source>
        <dbReference type="ARBA" id="ARBA00022989"/>
    </source>
</evidence>
<dbReference type="CDD" id="cd13610">
    <property type="entry name" value="PBP2_ChoS"/>
    <property type="match status" value="1"/>
</dbReference>
<feature type="transmembrane region" description="Helical" evidence="12">
    <location>
        <begin position="54"/>
        <end position="74"/>
    </location>
</feature>
<evidence type="ECO:0000256" key="3">
    <source>
        <dbReference type="ARBA" id="ARBA00022448"/>
    </source>
</evidence>
<proteinExistence type="inferred from homology"/>
<evidence type="ECO:0000256" key="11">
    <source>
        <dbReference type="ARBA" id="ARBA00067268"/>
    </source>
</evidence>
<dbReference type="RefSeq" id="WP_016765218.1">
    <property type="nucleotide sequence ID" value="NZ_BCVB01000001.1"/>
</dbReference>
<keyword evidence="7 12" id="KW-0472">Membrane</keyword>
<dbReference type="Gene3D" id="3.40.190.120">
    <property type="entry name" value="Osmoprotection protein (prox), domain 2"/>
    <property type="match status" value="1"/>
</dbReference>
<evidence type="ECO:0000256" key="10">
    <source>
        <dbReference type="ARBA" id="ARBA00066154"/>
    </source>
</evidence>
<dbReference type="PROSITE" id="PS50928">
    <property type="entry name" value="ABC_TM1"/>
    <property type="match status" value="1"/>
</dbReference>
<accession>A0A0B6AE53</accession>
<dbReference type="SUPFAM" id="SSF53850">
    <property type="entry name" value="Periplasmic binding protein-like II"/>
    <property type="match status" value="1"/>
</dbReference>
<name>A0A0B6AE53_PRIM2</name>
<dbReference type="CDD" id="cd06261">
    <property type="entry name" value="TM_PBP2"/>
    <property type="match status" value="1"/>
</dbReference>
<evidence type="ECO:0000313" key="14">
    <source>
        <dbReference type="EMBL" id="AJI21791.1"/>
    </source>
</evidence>
<feature type="transmembrane region" description="Helical" evidence="12">
    <location>
        <begin position="80"/>
        <end position="97"/>
    </location>
</feature>
<comment type="similarity">
    <text evidence="2">Belongs to the binding-protein-dependent transport system permease family. CysTW subfamily.</text>
</comment>
<dbReference type="KEGG" id="bmeg:BG04_838"/>
<keyword evidence="4 12" id="KW-0812">Transmembrane</keyword>
<dbReference type="GO" id="GO:0006865">
    <property type="term" value="P:amino acid transport"/>
    <property type="evidence" value="ECO:0007669"/>
    <property type="project" value="UniProtKB-KW"/>
</dbReference>
<comment type="similarity">
    <text evidence="9">In the N-terminal section; belongs to the binding-protein-dependent transport system permease family.</text>
</comment>
<dbReference type="Gene3D" id="3.40.190.10">
    <property type="entry name" value="Periplasmic binding protein-like II"/>
    <property type="match status" value="1"/>
</dbReference>
<dbReference type="AlphaFoldDB" id="A0A0B6AE53"/>
<evidence type="ECO:0000256" key="5">
    <source>
        <dbReference type="ARBA" id="ARBA00022970"/>
    </source>
</evidence>
<evidence type="ECO:0000256" key="8">
    <source>
        <dbReference type="ARBA" id="ARBA00035642"/>
    </source>
</evidence>
<feature type="transmembrane region" description="Helical" evidence="12">
    <location>
        <begin position="178"/>
        <end position="201"/>
    </location>
</feature>
<dbReference type="InterPro" id="IPR000515">
    <property type="entry name" value="MetI-like"/>
</dbReference>
<dbReference type="FunFam" id="3.40.190.120:FF:000002">
    <property type="entry name" value="Osmoprotectant ABC transporter, permease protein"/>
    <property type="match status" value="1"/>
</dbReference>
<dbReference type="InterPro" id="IPR051204">
    <property type="entry name" value="ABC_transp_perm/SBD"/>
</dbReference>
<dbReference type="GO" id="GO:0016597">
    <property type="term" value="F:amino acid binding"/>
    <property type="evidence" value="ECO:0007669"/>
    <property type="project" value="UniProtKB-ARBA"/>
</dbReference>
<dbReference type="FunFam" id="1.10.3720.10:FF:000001">
    <property type="entry name" value="Glycine betaine ABC transporter, permease"/>
    <property type="match status" value="1"/>
</dbReference>
<reference evidence="14 15" key="1">
    <citation type="journal article" date="2015" name="Genome Announc.">
        <title>Complete genome sequences for 35 biothreat assay-relevant bacillus species.</title>
        <authorList>
            <person name="Johnson S.L."/>
            <person name="Daligault H.E."/>
            <person name="Davenport K.W."/>
            <person name="Jaissle J."/>
            <person name="Frey K.G."/>
            <person name="Ladner J.T."/>
            <person name="Broomall S.M."/>
            <person name="Bishop-Lilly K.A."/>
            <person name="Bruce D.C."/>
            <person name="Gibbons H.S."/>
            <person name="Coyne S.R."/>
            <person name="Lo C.C."/>
            <person name="Meincke L."/>
            <person name="Munk A.C."/>
            <person name="Koroleva G.I."/>
            <person name="Rosenzweig C.N."/>
            <person name="Palacios G.F."/>
            <person name="Redden C.L."/>
            <person name="Minogue T.D."/>
            <person name="Chain P.S."/>
        </authorList>
    </citation>
    <scope>NUCLEOTIDE SEQUENCE [LARGE SCALE GENOMIC DNA]</scope>
    <source>
        <strain evidence="15">ATCC 14581 / DSM 32 / JCM 2506 / NBRC 15308 / NCIMB 9376 / NCTC 10342 / NRRL B-14308 / VKM B-512</strain>
    </source>
</reference>
<comment type="subcellular location">
    <subcellularLocation>
        <location evidence="1 12">Cell membrane</location>
        <topology evidence="1 12">Multi-pass membrane protein</topology>
    </subcellularLocation>
</comment>
<dbReference type="Pfam" id="PF00528">
    <property type="entry name" value="BPD_transp_1"/>
    <property type="match status" value="1"/>
</dbReference>
<dbReference type="GO" id="GO:0022857">
    <property type="term" value="F:transmembrane transporter activity"/>
    <property type="evidence" value="ECO:0007669"/>
    <property type="project" value="InterPro"/>
</dbReference>